<dbReference type="Bgee" id="ENSORLG00000023570">
    <property type="expression patterns" value="Expressed in blastula and 9 other cell types or tissues"/>
</dbReference>
<dbReference type="PROSITE" id="PS50878">
    <property type="entry name" value="RT_POL"/>
    <property type="match status" value="1"/>
</dbReference>
<protein>
    <recommendedName>
        <fullName evidence="1">Reverse transcriptase domain-containing protein</fullName>
    </recommendedName>
</protein>
<keyword evidence="3" id="KW-1185">Reference proteome</keyword>
<dbReference type="InterPro" id="IPR036691">
    <property type="entry name" value="Endo/exonu/phosph_ase_sf"/>
</dbReference>
<name>A0A3B3I8P5_ORYLA</name>
<evidence type="ECO:0000313" key="3">
    <source>
        <dbReference type="Proteomes" id="UP000001038"/>
    </source>
</evidence>
<accession>A0A3B3I8P5</accession>
<dbReference type="Gene3D" id="3.60.10.10">
    <property type="entry name" value="Endonuclease/exonuclease/phosphatase"/>
    <property type="match status" value="1"/>
</dbReference>
<sequence>MTLTQSTISSLPSQIIAVITLKSIITSTLNVKISFHLFISIAGACMQILITLRNTCAIFPQRFSVIAISETWFNAEKGVENFILEGYELRYCNRLNKGGGGVALYVDKTLHFRVVNSMTAVVDNMLECLTIEISQENQKNIVVSCIYRTPGSNMEMFTGWMEKMFVDKNKVIFVCGDFNIDLLNPHKIKAVEEFINTMYSICLFPRITKPSRITASCATLIDNIFSNDTENKTVNGLLINEISDHLPVFTVYDNSYVNHKLHFSMGYRRIKTETSINAFKTELLEHNWDVIYQKETVDEAYDYFLRIFGSMYDKHCPVKKFKEKIKYFHCPWITKGLQNACKKKNTLYKNYLKKRTKEAEIKYKKYKNKLTQIIRTCKKEYYGKLLEENKSNIKKTWGILNTILRKGNKEDSYPKYFISKSEEIDQREEIAKRFNDFFVNVGPELEKQIPDPGTFRKDVQMLIDRNPSSMFLNPVTENEILKTVRGMKGKLSTDVNGIDMALVKTVISGILKPLEYIFNLSFQTGSFPNQMKIAKVIPLYKTGNKHHFTNYRPVSMLPQLSKILEKMFITRLNSFIEKHKILDEGQYGFRSNRSTSLALMNVIENITNAIDNKKHVIGVFIDLKKAFDTINHCILIHKLDRYGIRGLVLDWIRSYLSNRKQFVKVDGACSQCLDIVCGVPQGSVLGPILFILYINDLFQVSNKLRLVLFADDTNVFCDGDDLQQLIEIVKKEMEKLKLWFDVNKLSLNLSKTKMMLFGHHKGKNIDIDMHINGVKLERIYENKFLGVIIDDKLTWKAHISYIQAKLSRSISVLNKAKLVLDHKSLHMLYCTLVLPYFSYCVEVWGNNYKTTLHSLSILQKRAIRIIHKVSYLEHTNKLFIESKLLKFYDLVEYCTAQIIFKAKNNLLPTNIQRLFITKEEKYNFREKDTFVIHKARTNKKRFCVSICGVKLWNRTSKCLKQCPNIKEFKYRYRKMIMDKYVQIQKNTECQHL</sequence>
<reference evidence="2" key="3">
    <citation type="submission" date="2025-09" db="UniProtKB">
        <authorList>
            <consortium name="Ensembl"/>
        </authorList>
    </citation>
    <scope>IDENTIFICATION</scope>
    <source>
        <strain evidence="2">Hd-rR</strain>
    </source>
</reference>
<reference evidence="2 3" key="1">
    <citation type="journal article" date="2007" name="Nature">
        <title>The medaka draft genome and insights into vertebrate genome evolution.</title>
        <authorList>
            <person name="Kasahara M."/>
            <person name="Naruse K."/>
            <person name="Sasaki S."/>
            <person name="Nakatani Y."/>
            <person name="Qu W."/>
            <person name="Ahsan B."/>
            <person name="Yamada T."/>
            <person name="Nagayasu Y."/>
            <person name="Doi K."/>
            <person name="Kasai Y."/>
            <person name="Jindo T."/>
            <person name="Kobayashi D."/>
            <person name="Shimada A."/>
            <person name="Toyoda A."/>
            <person name="Kuroki Y."/>
            <person name="Fujiyama A."/>
            <person name="Sasaki T."/>
            <person name="Shimizu A."/>
            <person name="Asakawa S."/>
            <person name="Shimizu N."/>
            <person name="Hashimoto S."/>
            <person name="Yang J."/>
            <person name="Lee Y."/>
            <person name="Matsushima K."/>
            <person name="Sugano S."/>
            <person name="Sakaizumi M."/>
            <person name="Narita T."/>
            <person name="Ohishi K."/>
            <person name="Haga S."/>
            <person name="Ohta F."/>
            <person name="Nomoto H."/>
            <person name="Nogata K."/>
            <person name="Morishita T."/>
            <person name="Endo T."/>
            <person name="Shin-I T."/>
            <person name="Takeda H."/>
            <person name="Morishita S."/>
            <person name="Kohara Y."/>
        </authorList>
    </citation>
    <scope>NUCLEOTIDE SEQUENCE [LARGE SCALE GENOMIC DNA]</scope>
    <source>
        <strain evidence="2 3">Hd-rR</strain>
    </source>
</reference>
<evidence type="ECO:0000313" key="2">
    <source>
        <dbReference type="Ensembl" id="ENSORLP00000040254.1"/>
    </source>
</evidence>
<dbReference type="Ensembl" id="ENSORLT00000045324.1">
    <property type="protein sequence ID" value="ENSORLP00000040254.1"/>
    <property type="gene ID" value="ENSORLG00000023570.1"/>
</dbReference>
<dbReference type="SUPFAM" id="SSF56219">
    <property type="entry name" value="DNase I-like"/>
    <property type="match status" value="1"/>
</dbReference>
<evidence type="ECO:0000259" key="1">
    <source>
        <dbReference type="PROSITE" id="PS50878"/>
    </source>
</evidence>
<dbReference type="InterPro" id="IPR043502">
    <property type="entry name" value="DNA/RNA_pol_sf"/>
</dbReference>
<dbReference type="InterPro" id="IPR000477">
    <property type="entry name" value="RT_dom"/>
</dbReference>
<reference evidence="2" key="2">
    <citation type="submission" date="2025-08" db="UniProtKB">
        <authorList>
            <consortium name="Ensembl"/>
        </authorList>
    </citation>
    <scope>IDENTIFICATION</scope>
    <source>
        <strain evidence="2">Hd-rR</strain>
    </source>
</reference>
<organism evidence="2 3">
    <name type="scientific">Oryzias latipes</name>
    <name type="common">Japanese rice fish</name>
    <name type="synonym">Japanese killifish</name>
    <dbReference type="NCBI Taxonomy" id="8090"/>
    <lineage>
        <taxon>Eukaryota</taxon>
        <taxon>Metazoa</taxon>
        <taxon>Chordata</taxon>
        <taxon>Craniata</taxon>
        <taxon>Vertebrata</taxon>
        <taxon>Euteleostomi</taxon>
        <taxon>Actinopterygii</taxon>
        <taxon>Neopterygii</taxon>
        <taxon>Teleostei</taxon>
        <taxon>Neoteleostei</taxon>
        <taxon>Acanthomorphata</taxon>
        <taxon>Ovalentaria</taxon>
        <taxon>Atherinomorphae</taxon>
        <taxon>Beloniformes</taxon>
        <taxon>Adrianichthyidae</taxon>
        <taxon>Oryziinae</taxon>
        <taxon>Oryzias</taxon>
    </lineage>
</organism>
<dbReference type="InParanoid" id="A0A3B3I8P5"/>
<dbReference type="SUPFAM" id="SSF56672">
    <property type="entry name" value="DNA/RNA polymerases"/>
    <property type="match status" value="1"/>
</dbReference>
<dbReference type="CDD" id="cd01650">
    <property type="entry name" value="RT_nLTR_like"/>
    <property type="match status" value="1"/>
</dbReference>
<dbReference type="GeneTree" id="ENSGT01060000248530"/>
<dbReference type="Proteomes" id="UP000001038">
    <property type="component" value="Chromosome 16"/>
</dbReference>
<dbReference type="AlphaFoldDB" id="A0A3B3I8P5"/>
<dbReference type="Pfam" id="PF00078">
    <property type="entry name" value="RVT_1"/>
    <property type="match status" value="1"/>
</dbReference>
<proteinExistence type="predicted"/>
<feature type="domain" description="Reverse transcriptase" evidence="1">
    <location>
        <begin position="520"/>
        <end position="789"/>
    </location>
</feature>